<dbReference type="InParanoid" id="G0N4D4"/>
<dbReference type="EMBL" id="GL379837">
    <property type="protein sequence ID" value="EGT52452.1"/>
    <property type="molecule type" value="Genomic_DNA"/>
</dbReference>
<proteinExistence type="predicted"/>
<accession>G0N4D4</accession>
<sequence>MDNNDPHQLIKHIQTCIDESLENSFEEWVPPNVMESIHRLCSTQDLESSSDLNKLNSIGKLVIFTMLPLLLNLLTFQFGDFKGRQKLILENIMRLHGTYPTSQIGLYFHKKDVPNKQWMFDNPFDVPRLVFHEAVQDQSLVDHPFGKRWFLKLDFEHIGQDMDLQIYDNGFEVKNFNSNCRIRFPFDGDFKNLTEPHHNSTIEYYGFLLGMGNGRIVNITTKQFVDVFLGNEPHEKPNIKKATFHLASNNQVEVFVLFTEFYMAAGTIRMVTRGNNQTIICELMEIPSSYGTSDFLCGPTFKSMLRVSYFQRTKTTPAIEMNELQRRLKNCRQEINDLLHEVETKLKKEGRKKKIEHSQNRTVLPHICKGLRAITTLYGKLAGIKNTFSFSGRHMGFLTVREQVHYAFYLLRQNCEFVCDSDGECKMVQSFVNICKEAMRNEAIPGENRLEFGYLLIFALLGLSEHLNWQPTRGIENLDKFIENCFNVPDFYCSDVRNGLCGLKLIGFPDVLRPVLLEMLLTSATVAEYKHVINIFKIDARGEEVELNVDLLKVLKKYPHVLLFGTEGVKVPKELFKQMGDFLDTFFSNAENVICLDDDED</sequence>
<evidence type="ECO:0000313" key="2">
    <source>
        <dbReference type="EMBL" id="EGT52452.1"/>
    </source>
</evidence>
<dbReference type="OMA" id="IICELME"/>
<gene>
    <name evidence="2" type="ORF">CAEBREN_10821</name>
</gene>
<reference evidence="3" key="1">
    <citation type="submission" date="2011-07" db="EMBL/GenBank/DDBJ databases">
        <authorList>
            <consortium name="Caenorhabditis brenneri Sequencing and Analysis Consortium"/>
            <person name="Wilson R.K."/>
        </authorList>
    </citation>
    <scope>NUCLEOTIDE SEQUENCE [LARGE SCALE GENOMIC DNA]</scope>
    <source>
        <strain evidence="3">PB2801</strain>
    </source>
</reference>
<dbReference type="STRING" id="135651.G0N4D4"/>
<evidence type="ECO:0000256" key="1">
    <source>
        <dbReference type="SAM" id="Coils"/>
    </source>
</evidence>
<evidence type="ECO:0000313" key="3">
    <source>
        <dbReference type="Proteomes" id="UP000008068"/>
    </source>
</evidence>
<dbReference type="Proteomes" id="UP000008068">
    <property type="component" value="Unassembled WGS sequence"/>
</dbReference>
<organism evidence="3">
    <name type="scientific">Caenorhabditis brenneri</name>
    <name type="common">Nematode worm</name>
    <dbReference type="NCBI Taxonomy" id="135651"/>
    <lineage>
        <taxon>Eukaryota</taxon>
        <taxon>Metazoa</taxon>
        <taxon>Ecdysozoa</taxon>
        <taxon>Nematoda</taxon>
        <taxon>Chromadorea</taxon>
        <taxon>Rhabditida</taxon>
        <taxon>Rhabditina</taxon>
        <taxon>Rhabditomorpha</taxon>
        <taxon>Rhabditoidea</taxon>
        <taxon>Rhabditidae</taxon>
        <taxon>Peloderinae</taxon>
        <taxon>Caenorhabditis</taxon>
    </lineage>
</organism>
<dbReference type="AlphaFoldDB" id="G0N4D4"/>
<keyword evidence="3" id="KW-1185">Reference proteome</keyword>
<name>G0N4D4_CAEBE</name>
<keyword evidence="1" id="KW-0175">Coiled coil</keyword>
<protein>
    <submittedName>
        <fullName evidence="2">Uncharacterized protein</fullName>
    </submittedName>
</protein>
<dbReference type="HOGENOM" id="CLU_454346_0_0_1"/>
<feature type="coiled-coil region" evidence="1">
    <location>
        <begin position="321"/>
        <end position="348"/>
    </location>
</feature>